<comment type="miscellaneous">
    <text evidence="8">This enzyme catalyzes only one turnover and therefore is not strictly catalytic. According to one definition, an enzyme is a biocatalyst that acts repeatedly and over many reaction cycles.</text>
</comment>
<evidence type="ECO:0000313" key="11">
    <source>
        <dbReference type="EMBL" id="MFM1729860.1"/>
    </source>
</evidence>
<comment type="subcellular location">
    <subcellularLocation>
        <location evidence="8">Cytoplasm</location>
    </subcellularLocation>
</comment>
<evidence type="ECO:0000256" key="3">
    <source>
        <dbReference type="ARBA" id="ARBA00022603"/>
    </source>
</evidence>
<dbReference type="PROSITE" id="PS00374">
    <property type="entry name" value="MGMT"/>
    <property type="match status" value="1"/>
</dbReference>
<dbReference type="Gene3D" id="1.10.10.10">
    <property type="entry name" value="Winged helix-like DNA-binding domain superfamily/Winged helix DNA-binding domain"/>
    <property type="match status" value="1"/>
</dbReference>
<feature type="domain" description="Methylated-DNA-[protein]-cysteine S-methyltransferase DNA binding" evidence="9">
    <location>
        <begin position="77"/>
        <end position="156"/>
    </location>
</feature>
<feature type="active site" description="Nucleophile; methyl group acceptor" evidence="8">
    <location>
        <position position="128"/>
    </location>
</feature>
<reference evidence="11 12" key="1">
    <citation type="submission" date="2023-11" db="EMBL/GenBank/DDBJ databases">
        <authorList>
            <person name="Val-Calvo J."/>
            <person name="Scortti M."/>
            <person name="Vazquez-Boland J."/>
        </authorList>
    </citation>
    <scope>NUCLEOTIDE SEQUENCE [LARGE SCALE GENOMIC DNA]</scope>
    <source>
        <strain evidence="11 12">DSM 46662</strain>
    </source>
</reference>
<keyword evidence="4 8" id="KW-0808">Transferase</keyword>
<dbReference type="PANTHER" id="PTHR10815:SF5">
    <property type="entry name" value="METHYLATED-DNA--PROTEIN-CYSTEINE METHYLTRANSFERASE"/>
    <property type="match status" value="1"/>
</dbReference>
<dbReference type="PANTHER" id="PTHR10815">
    <property type="entry name" value="METHYLATED-DNA--PROTEIN-CYSTEINE METHYLTRANSFERASE"/>
    <property type="match status" value="1"/>
</dbReference>
<dbReference type="InterPro" id="IPR036217">
    <property type="entry name" value="MethylDNA_cys_MeTrfase_DNAb"/>
</dbReference>
<evidence type="ECO:0000256" key="2">
    <source>
        <dbReference type="ARBA" id="ARBA00022490"/>
    </source>
</evidence>
<evidence type="ECO:0000313" key="12">
    <source>
        <dbReference type="Proteomes" id="UP001629744"/>
    </source>
</evidence>
<evidence type="ECO:0000256" key="5">
    <source>
        <dbReference type="ARBA" id="ARBA00022763"/>
    </source>
</evidence>
<dbReference type="InterPro" id="IPR036631">
    <property type="entry name" value="MGMT_N_sf"/>
</dbReference>
<dbReference type="GO" id="GO:0003908">
    <property type="term" value="F:methylated-DNA-[protein]-cysteine S-methyltransferase activity"/>
    <property type="evidence" value="ECO:0007669"/>
    <property type="project" value="UniProtKB-EC"/>
</dbReference>
<comment type="similarity">
    <text evidence="8">Belongs to the MGMT family.</text>
</comment>
<comment type="catalytic activity">
    <reaction evidence="7 8">
        <text>a 6-O-methyl-2'-deoxyguanosine in DNA + L-cysteinyl-[protein] = S-methyl-L-cysteinyl-[protein] + a 2'-deoxyguanosine in DNA</text>
        <dbReference type="Rhea" id="RHEA:24000"/>
        <dbReference type="Rhea" id="RHEA-COMP:10131"/>
        <dbReference type="Rhea" id="RHEA-COMP:10132"/>
        <dbReference type="Rhea" id="RHEA-COMP:11367"/>
        <dbReference type="Rhea" id="RHEA-COMP:11368"/>
        <dbReference type="ChEBI" id="CHEBI:29950"/>
        <dbReference type="ChEBI" id="CHEBI:82612"/>
        <dbReference type="ChEBI" id="CHEBI:85445"/>
        <dbReference type="ChEBI" id="CHEBI:85448"/>
        <dbReference type="EC" id="2.1.1.63"/>
    </reaction>
</comment>
<evidence type="ECO:0000256" key="6">
    <source>
        <dbReference type="ARBA" id="ARBA00023204"/>
    </source>
</evidence>
<evidence type="ECO:0000259" key="9">
    <source>
        <dbReference type="Pfam" id="PF01035"/>
    </source>
</evidence>
<comment type="function">
    <text evidence="8">Involved in the cellular defense against the biological effects of O6-methylguanine (O6-MeG) and O4-methylthymine (O4-MeT) in DNA. Repairs the methylated nucleobase in DNA by stoichiometrically transferring the methyl group to a cysteine residue in the enzyme. This is a suicide reaction: the enzyme is irreversibly inactivated.</text>
</comment>
<dbReference type="Gene3D" id="3.30.160.70">
    <property type="entry name" value="Methylated DNA-protein cysteine methyltransferase domain"/>
    <property type="match status" value="1"/>
</dbReference>
<evidence type="ECO:0000256" key="8">
    <source>
        <dbReference type="HAMAP-Rule" id="MF_00772"/>
    </source>
</evidence>
<dbReference type="HAMAP" id="MF_00772">
    <property type="entry name" value="OGT"/>
    <property type="match status" value="1"/>
</dbReference>
<dbReference type="InterPro" id="IPR014048">
    <property type="entry name" value="MethylDNA_cys_MeTrfase_DNA-bd"/>
</dbReference>
<dbReference type="InterPro" id="IPR001497">
    <property type="entry name" value="MethylDNA_cys_MeTrfase_AS"/>
</dbReference>
<dbReference type="Proteomes" id="UP001629744">
    <property type="component" value="Unassembled WGS sequence"/>
</dbReference>
<dbReference type="SUPFAM" id="SSF53155">
    <property type="entry name" value="Methylated DNA-protein cysteine methyltransferase domain"/>
    <property type="match status" value="1"/>
</dbReference>
<keyword evidence="2 8" id="KW-0963">Cytoplasm</keyword>
<dbReference type="Pfam" id="PF02870">
    <property type="entry name" value="Methyltransf_1N"/>
    <property type="match status" value="1"/>
</dbReference>
<dbReference type="InterPro" id="IPR036388">
    <property type="entry name" value="WH-like_DNA-bd_sf"/>
</dbReference>
<dbReference type="GO" id="GO:0032259">
    <property type="term" value="P:methylation"/>
    <property type="evidence" value="ECO:0007669"/>
    <property type="project" value="UniProtKB-KW"/>
</dbReference>
<accession>A0ABW9FW69</accession>
<protein>
    <recommendedName>
        <fullName evidence="8">Methylated-DNA--protein-cysteine methyltransferase</fullName>
        <ecNumber evidence="8">2.1.1.63</ecNumber>
    </recommendedName>
    <alternativeName>
        <fullName evidence="8">6-O-methylguanine-DNA methyltransferase</fullName>
        <shortName evidence="8">MGMT</shortName>
    </alternativeName>
    <alternativeName>
        <fullName evidence="8">O-6-methylguanine-DNA-alkyltransferase</fullName>
    </alternativeName>
</protein>
<dbReference type="SUPFAM" id="SSF46767">
    <property type="entry name" value="Methylated DNA-protein cysteine methyltransferase, C-terminal domain"/>
    <property type="match status" value="1"/>
</dbReference>
<dbReference type="InterPro" id="IPR023546">
    <property type="entry name" value="MGMT"/>
</dbReference>
<dbReference type="RefSeq" id="WP_348603381.1">
    <property type="nucleotide sequence ID" value="NZ_CP157276.1"/>
</dbReference>
<dbReference type="Pfam" id="PF01035">
    <property type="entry name" value="DNA_binding_1"/>
    <property type="match status" value="1"/>
</dbReference>
<comment type="catalytic activity">
    <reaction evidence="1 8">
        <text>a 4-O-methyl-thymidine in DNA + L-cysteinyl-[protein] = a thymidine in DNA + S-methyl-L-cysteinyl-[protein]</text>
        <dbReference type="Rhea" id="RHEA:53428"/>
        <dbReference type="Rhea" id="RHEA-COMP:10131"/>
        <dbReference type="Rhea" id="RHEA-COMP:10132"/>
        <dbReference type="Rhea" id="RHEA-COMP:13555"/>
        <dbReference type="Rhea" id="RHEA-COMP:13556"/>
        <dbReference type="ChEBI" id="CHEBI:29950"/>
        <dbReference type="ChEBI" id="CHEBI:82612"/>
        <dbReference type="ChEBI" id="CHEBI:137386"/>
        <dbReference type="ChEBI" id="CHEBI:137387"/>
        <dbReference type="EC" id="2.1.1.63"/>
    </reaction>
</comment>
<dbReference type="NCBIfam" id="TIGR00589">
    <property type="entry name" value="ogt"/>
    <property type="match status" value="1"/>
</dbReference>
<name>A0ABW9FW69_9NOCA</name>
<gene>
    <name evidence="11" type="ORF">ABEU19_003377</name>
</gene>
<keyword evidence="5 8" id="KW-0227">DNA damage</keyword>
<sequence>MDAVHTVVESPVGPLTLVRNPDGLCGLYMNAQRHLPDSDRFGPRVGEGFDAVTAQLGEYFAGTRTEFTVPLAPRGTEFQQRVWAALRTIPYGETWTYLQLAEHLGNPAAIRAVAAANGRNPIGIIVPCHRVIGSDGSLTGYAGGLERKRFLLDLESPASVGIQDGLF</sequence>
<dbReference type="EMBL" id="JBDLNU010000004">
    <property type="protein sequence ID" value="MFM1729860.1"/>
    <property type="molecule type" value="Genomic_DNA"/>
</dbReference>
<organism evidence="11 12">
    <name type="scientific">Prescottella soli</name>
    <dbReference type="NCBI Taxonomy" id="1543852"/>
    <lineage>
        <taxon>Bacteria</taxon>
        <taxon>Bacillati</taxon>
        <taxon>Actinomycetota</taxon>
        <taxon>Actinomycetes</taxon>
        <taxon>Mycobacteriales</taxon>
        <taxon>Nocardiaceae</taxon>
        <taxon>Prescottella</taxon>
    </lineage>
</organism>
<dbReference type="CDD" id="cd06445">
    <property type="entry name" value="ATase"/>
    <property type="match status" value="1"/>
</dbReference>
<evidence type="ECO:0000256" key="1">
    <source>
        <dbReference type="ARBA" id="ARBA00001286"/>
    </source>
</evidence>
<evidence type="ECO:0000256" key="4">
    <source>
        <dbReference type="ARBA" id="ARBA00022679"/>
    </source>
</evidence>
<evidence type="ECO:0000259" key="10">
    <source>
        <dbReference type="Pfam" id="PF02870"/>
    </source>
</evidence>
<keyword evidence="3 8" id="KW-0489">Methyltransferase</keyword>
<proteinExistence type="inferred from homology"/>
<feature type="domain" description="Methylguanine DNA methyltransferase ribonuclease-like" evidence="10">
    <location>
        <begin position="4"/>
        <end position="73"/>
    </location>
</feature>
<keyword evidence="6 8" id="KW-0234">DNA repair</keyword>
<keyword evidence="12" id="KW-1185">Reference proteome</keyword>
<comment type="caution">
    <text evidence="11">The sequence shown here is derived from an EMBL/GenBank/DDBJ whole genome shotgun (WGS) entry which is preliminary data.</text>
</comment>
<evidence type="ECO:0000256" key="7">
    <source>
        <dbReference type="ARBA" id="ARBA00049348"/>
    </source>
</evidence>
<dbReference type="InterPro" id="IPR008332">
    <property type="entry name" value="MethylG_MeTrfase_N"/>
</dbReference>
<dbReference type="EC" id="2.1.1.63" evidence="8"/>